<feature type="compositionally biased region" description="Basic and acidic residues" evidence="1">
    <location>
        <begin position="250"/>
        <end position="264"/>
    </location>
</feature>
<sequence>MYIAPLSISVLGNLEALGFYALALRFVEEQSKREDSECSWKRVRELPSSHRSVLIFLQHPLHTLMFVFFIGNIVGSFFFWMIHVAHAGTIGCGSEPSAARESGKALALFYPPVMTVVFGVGVIGVDTTHPDTTICWMTDPWSAQGKLIAIGAMITASGNVFMTVAIVWNILRRSTSKGLQTSTTALRATGGAAAALSGVGESAREDSEVVTRRLVLYPFIVIISGCLTFMGMPPGNTVAMVAGGQLGRPKAGDDVQCRGRHSEPEGGAGVGAEDSGDGGDCEDGHPATKL</sequence>
<evidence type="ECO:0000313" key="3">
    <source>
        <dbReference type="Proteomes" id="UP000070544"/>
    </source>
</evidence>
<feature type="region of interest" description="Disordered" evidence="1">
    <location>
        <begin position="250"/>
        <end position="290"/>
    </location>
</feature>
<evidence type="ECO:0000313" key="2">
    <source>
        <dbReference type="EMBL" id="KXS13383.1"/>
    </source>
</evidence>
<dbReference type="Proteomes" id="UP000070544">
    <property type="component" value="Unassembled WGS sequence"/>
</dbReference>
<accession>A0A139AAI5</accession>
<dbReference type="EMBL" id="KQ965778">
    <property type="protein sequence ID" value="KXS13383.1"/>
    <property type="molecule type" value="Genomic_DNA"/>
</dbReference>
<gene>
    <name evidence="2" type="ORF">M427DRAFT_500654</name>
</gene>
<dbReference type="AlphaFoldDB" id="A0A139AAI5"/>
<organism evidence="2 3">
    <name type="scientific">Gonapodya prolifera (strain JEL478)</name>
    <name type="common">Monoblepharis prolifera</name>
    <dbReference type="NCBI Taxonomy" id="1344416"/>
    <lineage>
        <taxon>Eukaryota</taxon>
        <taxon>Fungi</taxon>
        <taxon>Fungi incertae sedis</taxon>
        <taxon>Chytridiomycota</taxon>
        <taxon>Chytridiomycota incertae sedis</taxon>
        <taxon>Monoblepharidomycetes</taxon>
        <taxon>Monoblepharidales</taxon>
        <taxon>Gonapodyaceae</taxon>
        <taxon>Gonapodya</taxon>
    </lineage>
</organism>
<name>A0A139AAI5_GONPJ</name>
<reference evidence="2 3" key="1">
    <citation type="journal article" date="2015" name="Genome Biol. Evol.">
        <title>Phylogenomic analyses indicate that early fungi evolved digesting cell walls of algal ancestors of land plants.</title>
        <authorList>
            <person name="Chang Y."/>
            <person name="Wang S."/>
            <person name="Sekimoto S."/>
            <person name="Aerts A.L."/>
            <person name="Choi C."/>
            <person name="Clum A."/>
            <person name="LaButti K.M."/>
            <person name="Lindquist E.A."/>
            <person name="Yee Ngan C."/>
            <person name="Ohm R.A."/>
            <person name="Salamov A.A."/>
            <person name="Grigoriev I.V."/>
            <person name="Spatafora J.W."/>
            <person name="Berbee M.L."/>
        </authorList>
    </citation>
    <scope>NUCLEOTIDE SEQUENCE [LARGE SCALE GENOMIC DNA]</scope>
    <source>
        <strain evidence="2 3">JEL478</strain>
    </source>
</reference>
<protein>
    <submittedName>
        <fullName evidence="2">Uncharacterized protein</fullName>
    </submittedName>
</protein>
<keyword evidence="3" id="KW-1185">Reference proteome</keyword>
<evidence type="ECO:0000256" key="1">
    <source>
        <dbReference type="SAM" id="MobiDB-lite"/>
    </source>
</evidence>
<proteinExistence type="predicted"/>